<dbReference type="EMBL" id="GL883009">
    <property type="protein sequence ID" value="EGG22324.1"/>
    <property type="molecule type" value="Genomic_DNA"/>
</dbReference>
<dbReference type="KEGG" id="dfa:DFA_04442"/>
<evidence type="ECO:0000313" key="2">
    <source>
        <dbReference type="EMBL" id="EGG22324.1"/>
    </source>
</evidence>
<sequence length="267" mass="30145">MKQILIILFTILILVSSNSLTDDDDDDTINNNKEINNKHHKNCLKQSFKGYTASYLVNAWNSYLPTGPNNEMTAMTFYEHANISVDFTTQRERVDYIMYTQIGPVTGSLWSFQSNKTTYMLDGEGNCYALPLFYDIPTGYPKNVSQWTRETKLGQFKVLEIGIDPSYSGPLTNQTVYYDYKHCVVVSAHVKNANASNPGYMTTDYYNYKNYPTPSRFQLPQICLNSNNNKVVATGNNGGSVSIDTTKISVSKEIPISIQMKDLPIGH</sequence>
<name>F4PPL1_CACFS</name>
<dbReference type="AlphaFoldDB" id="F4PPL1"/>
<accession>F4PPL1</accession>
<dbReference type="PANTHER" id="PTHR31648">
    <property type="entry name" value="TRANSMEMBRANE PROTEIN-RELATED"/>
    <property type="match status" value="1"/>
</dbReference>
<protein>
    <submittedName>
        <fullName evidence="2">Uncharacterized protein</fullName>
    </submittedName>
</protein>
<organism evidence="2 3">
    <name type="scientific">Cavenderia fasciculata</name>
    <name type="common">Slime mold</name>
    <name type="synonym">Dictyostelium fasciculatum</name>
    <dbReference type="NCBI Taxonomy" id="261658"/>
    <lineage>
        <taxon>Eukaryota</taxon>
        <taxon>Amoebozoa</taxon>
        <taxon>Evosea</taxon>
        <taxon>Eumycetozoa</taxon>
        <taxon>Dictyostelia</taxon>
        <taxon>Acytosteliales</taxon>
        <taxon>Cavenderiaceae</taxon>
        <taxon>Cavenderia</taxon>
    </lineage>
</organism>
<proteinExistence type="predicted"/>
<dbReference type="Pfam" id="PF25544">
    <property type="entry name" value="Ependymin_amoebozoa"/>
    <property type="match status" value="1"/>
</dbReference>
<gene>
    <name evidence="2" type="ORF">DFA_04442</name>
</gene>
<evidence type="ECO:0000313" key="3">
    <source>
        <dbReference type="Proteomes" id="UP000007797"/>
    </source>
</evidence>
<feature type="signal peptide" evidence="1">
    <location>
        <begin position="1"/>
        <end position="19"/>
    </location>
</feature>
<keyword evidence="1" id="KW-0732">Signal</keyword>
<reference evidence="3" key="1">
    <citation type="journal article" date="2011" name="Genome Res.">
        <title>Phylogeny-wide analysis of social amoeba genomes highlights ancient origins for complex intercellular communication.</title>
        <authorList>
            <person name="Heidel A.J."/>
            <person name="Lawal H.M."/>
            <person name="Felder M."/>
            <person name="Schilde C."/>
            <person name="Helps N.R."/>
            <person name="Tunggal B."/>
            <person name="Rivero F."/>
            <person name="John U."/>
            <person name="Schleicher M."/>
            <person name="Eichinger L."/>
            <person name="Platzer M."/>
            <person name="Noegel A.A."/>
            <person name="Schaap P."/>
            <person name="Gloeckner G."/>
        </authorList>
    </citation>
    <scope>NUCLEOTIDE SEQUENCE [LARGE SCALE GENOMIC DNA]</scope>
    <source>
        <strain evidence="3">SH3</strain>
    </source>
</reference>
<dbReference type="InterPro" id="IPR040310">
    <property type="entry name" value="DDB_G0292248"/>
</dbReference>
<evidence type="ECO:0000256" key="1">
    <source>
        <dbReference type="SAM" id="SignalP"/>
    </source>
</evidence>
<feature type="chain" id="PRO_5003319461" evidence="1">
    <location>
        <begin position="20"/>
        <end position="267"/>
    </location>
</feature>
<dbReference type="RefSeq" id="XP_004360175.1">
    <property type="nucleotide sequence ID" value="XM_004360118.1"/>
</dbReference>
<keyword evidence="3" id="KW-1185">Reference proteome</keyword>
<dbReference type="Proteomes" id="UP000007797">
    <property type="component" value="Unassembled WGS sequence"/>
</dbReference>
<dbReference type="OMA" id="NNEMTAM"/>
<dbReference type="GeneID" id="14874271"/>